<gene>
    <name evidence="1" type="primary">LOC125514324</name>
</gene>
<evidence type="ECO:0000313" key="1">
    <source>
        <dbReference type="EnsemblPlants" id="TuG1812G0600003052.01.T01.cds468604"/>
    </source>
</evidence>
<keyword evidence="2" id="KW-1185">Reference proteome</keyword>
<protein>
    <submittedName>
        <fullName evidence="1">Uncharacterized protein</fullName>
    </submittedName>
</protein>
<dbReference type="AlphaFoldDB" id="A0A8R7QQM4"/>
<sequence>MSSAYLHASGNISSFSFDTSMLPPSSSGGRLFAAMHFHTLIPVSQSRVSKNMLSASEQFASFGQHSFLTISLNIADASRSFLPLSKSLRTTLYVSVSGNTP</sequence>
<proteinExistence type="predicted"/>
<organism evidence="1 2">
    <name type="scientific">Triticum urartu</name>
    <name type="common">Red wild einkorn</name>
    <name type="synonym">Crithodium urartu</name>
    <dbReference type="NCBI Taxonomy" id="4572"/>
    <lineage>
        <taxon>Eukaryota</taxon>
        <taxon>Viridiplantae</taxon>
        <taxon>Streptophyta</taxon>
        <taxon>Embryophyta</taxon>
        <taxon>Tracheophyta</taxon>
        <taxon>Spermatophyta</taxon>
        <taxon>Magnoliopsida</taxon>
        <taxon>Liliopsida</taxon>
        <taxon>Poales</taxon>
        <taxon>Poaceae</taxon>
        <taxon>BOP clade</taxon>
        <taxon>Pooideae</taxon>
        <taxon>Triticodae</taxon>
        <taxon>Triticeae</taxon>
        <taxon>Triticinae</taxon>
        <taxon>Triticum</taxon>
    </lineage>
</organism>
<reference evidence="1" key="2">
    <citation type="submission" date="2018-03" db="EMBL/GenBank/DDBJ databases">
        <title>The Triticum urartu genome reveals the dynamic nature of wheat genome evolution.</title>
        <authorList>
            <person name="Ling H."/>
            <person name="Ma B."/>
            <person name="Shi X."/>
            <person name="Liu H."/>
            <person name="Dong L."/>
            <person name="Sun H."/>
            <person name="Cao Y."/>
            <person name="Gao Q."/>
            <person name="Zheng S."/>
            <person name="Li Y."/>
            <person name="Yu Y."/>
            <person name="Du H."/>
            <person name="Qi M."/>
            <person name="Li Y."/>
            <person name="Yu H."/>
            <person name="Cui Y."/>
            <person name="Wang N."/>
            <person name="Chen C."/>
            <person name="Wu H."/>
            <person name="Zhao Y."/>
            <person name="Zhang J."/>
            <person name="Li Y."/>
            <person name="Zhou W."/>
            <person name="Zhang B."/>
            <person name="Hu W."/>
            <person name="Eijk M."/>
            <person name="Tang J."/>
            <person name="Witsenboer H."/>
            <person name="Zhao S."/>
            <person name="Li Z."/>
            <person name="Zhang A."/>
            <person name="Wang D."/>
            <person name="Liang C."/>
        </authorList>
    </citation>
    <scope>NUCLEOTIDE SEQUENCE [LARGE SCALE GENOMIC DNA]</scope>
    <source>
        <strain evidence="1">cv. G1812</strain>
    </source>
</reference>
<dbReference type="Gramene" id="TuG1812G0600003052.01.T01">
    <property type="protein sequence ID" value="TuG1812G0600003052.01.T01.cds468604"/>
    <property type="gene ID" value="TuG1812G0600003052.01"/>
</dbReference>
<accession>A0A8R7QQM4</accession>
<name>A0A8R7QQM4_TRIUA</name>
<dbReference type="EnsemblPlants" id="TuG1812G0600003052.01.T01">
    <property type="protein sequence ID" value="TuG1812G0600003052.01.T01.cds468604"/>
    <property type="gene ID" value="TuG1812G0600003052.01"/>
</dbReference>
<reference evidence="1" key="3">
    <citation type="submission" date="2022-06" db="UniProtKB">
        <authorList>
            <consortium name="EnsemblPlants"/>
        </authorList>
    </citation>
    <scope>IDENTIFICATION</scope>
</reference>
<evidence type="ECO:0000313" key="2">
    <source>
        <dbReference type="Proteomes" id="UP000015106"/>
    </source>
</evidence>
<dbReference type="Proteomes" id="UP000015106">
    <property type="component" value="Chromosome 6"/>
</dbReference>
<reference evidence="2" key="1">
    <citation type="journal article" date="2013" name="Nature">
        <title>Draft genome of the wheat A-genome progenitor Triticum urartu.</title>
        <authorList>
            <person name="Ling H.Q."/>
            <person name="Zhao S."/>
            <person name="Liu D."/>
            <person name="Wang J."/>
            <person name="Sun H."/>
            <person name="Zhang C."/>
            <person name="Fan H."/>
            <person name="Li D."/>
            <person name="Dong L."/>
            <person name="Tao Y."/>
            <person name="Gao C."/>
            <person name="Wu H."/>
            <person name="Li Y."/>
            <person name="Cui Y."/>
            <person name="Guo X."/>
            <person name="Zheng S."/>
            <person name="Wang B."/>
            <person name="Yu K."/>
            <person name="Liang Q."/>
            <person name="Yang W."/>
            <person name="Lou X."/>
            <person name="Chen J."/>
            <person name="Feng M."/>
            <person name="Jian J."/>
            <person name="Zhang X."/>
            <person name="Luo G."/>
            <person name="Jiang Y."/>
            <person name="Liu J."/>
            <person name="Wang Z."/>
            <person name="Sha Y."/>
            <person name="Zhang B."/>
            <person name="Wu H."/>
            <person name="Tang D."/>
            <person name="Shen Q."/>
            <person name="Xue P."/>
            <person name="Zou S."/>
            <person name="Wang X."/>
            <person name="Liu X."/>
            <person name="Wang F."/>
            <person name="Yang Y."/>
            <person name="An X."/>
            <person name="Dong Z."/>
            <person name="Zhang K."/>
            <person name="Zhang X."/>
            <person name="Luo M.C."/>
            <person name="Dvorak J."/>
            <person name="Tong Y."/>
            <person name="Wang J."/>
            <person name="Yang H."/>
            <person name="Li Z."/>
            <person name="Wang D."/>
            <person name="Zhang A."/>
            <person name="Wang J."/>
        </authorList>
    </citation>
    <scope>NUCLEOTIDE SEQUENCE</scope>
    <source>
        <strain evidence="2">cv. G1812</strain>
    </source>
</reference>